<dbReference type="Gene3D" id="1.10.10.970">
    <property type="entry name" value="RNA 2'-phosphotransferase, Tpt1/KptA family, N-terminal domain"/>
    <property type="match status" value="1"/>
</dbReference>
<proteinExistence type="inferred from homology"/>
<dbReference type="Proteomes" id="UP000005238">
    <property type="component" value="Unassembled WGS sequence"/>
</dbReference>
<feature type="region of interest" description="Disordered" evidence="7">
    <location>
        <begin position="278"/>
        <end position="305"/>
    </location>
</feature>
<dbReference type="VEuPathDB" id="FungiDB:KRP23_9188"/>
<reference evidence="10" key="1">
    <citation type="journal article" date="2006" name="Science">
        <title>Phytophthora genome sequences uncover evolutionary origins and mechanisms of pathogenesis.</title>
        <authorList>
            <person name="Tyler B.M."/>
            <person name="Tripathy S."/>
            <person name="Zhang X."/>
            <person name="Dehal P."/>
            <person name="Jiang R.H."/>
            <person name="Aerts A."/>
            <person name="Arredondo F.D."/>
            <person name="Baxter L."/>
            <person name="Bensasson D."/>
            <person name="Beynon J.L."/>
            <person name="Chapman J."/>
            <person name="Damasceno C.M."/>
            <person name="Dorrance A.E."/>
            <person name="Dou D."/>
            <person name="Dickerman A.W."/>
            <person name="Dubchak I.L."/>
            <person name="Garbelotto M."/>
            <person name="Gijzen M."/>
            <person name="Gordon S.G."/>
            <person name="Govers F."/>
            <person name="Grunwald N.J."/>
            <person name="Huang W."/>
            <person name="Ivors K.L."/>
            <person name="Jones R.W."/>
            <person name="Kamoun S."/>
            <person name="Krampis K."/>
            <person name="Lamour K.H."/>
            <person name="Lee M.K."/>
            <person name="McDonald W.H."/>
            <person name="Medina M."/>
            <person name="Meijer H.J."/>
            <person name="Nordberg E.K."/>
            <person name="Maclean D.J."/>
            <person name="Ospina-Giraldo M.D."/>
            <person name="Morris P.F."/>
            <person name="Phuntumart V."/>
            <person name="Putnam N.H."/>
            <person name="Rash S."/>
            <person name="Rose J.K."/>
            <person name="Sakihama Y."/>
            <person name="Salamov A.A."/>
            <person name="Savidor A."/>
            <person name="Scheuring C.F."/>
            <person name="Smith B.M."/>
            <person name="Sobral B.W."/>
            <person name="Terry A."/>
            <person name="Torto-Alalibo T.A."/>
            <person name="Win J."/>
            <person name="Xu Z."/>
            <person name="Zhang H."/>
            <person name="Grigoriev I.V."/>
            <person name="Rokhsar D.S."/>
            <person name="Boore J.L."/>
        </authorList>
    </citation>
    <scope>NUCLEOTIDE SEQUENCE [LARGE SCALE GENOMIC DNA]</scope>
    <source>
        <strain evidence="10">Pr102</strain>
    </source>
</reference>
<dbReference type="InParanoid" id="H3HDH0"/>
<dbReference type="CDD" id="cd13999">
    <property type="entry name" value="STKc_MAP3K-like"/>
    <property type="match status" value="1"/>
</dbReference>
<dbReference type="Pfam" id="PF07714">
    <property type="entry name" value="PK_Tyr_Ser-Thr"/>
    <property type="match status" value="1"/>
</dbReference>
<feature type="compositionally biased region" description="Basic residues" evidence="7">
    <location>
        <begin position="286"/>
        <end position="296"/>
    </location>
</feature>
<evidence type="ECO:0000256" key="1">
    <source>
        <dbReference type="ARBA" id="ARBA00003343"/>
    </source>
</evidence>
<dbReference type="InterPro" id="IPR011009">
    <property type="entry name" value="Kinase-like_dom_sf"/>
</dbReference>
<evidence type="ECO:0000256" key="6">
    <source>
        <dbReference type="ARBA" id="ARBA00047949"/>
    </source>
</evidence>
<organism evidence="9 10">
    <name type="scientific">Phytophthora ramorum</name>
    <name type="common">Sudden oak death agent</name>
    <dbReference type="NCBI Taxonomy" id="164328"/>
    <lineage>
        <taxon>Eukaryota</taxon>
        <taxon>Sar</taxon>
        <taxon>Stramenopiles</taxon>
        <taxon>Oomycota</taxon>
        <taxon>Peronosporomycetes</taxon>
        <taxon>Peronosporales</taxon>
        <taxon>Peronosporaceae</taxon>
        <taxon>Phytophthora</taxon>
    </lineage>
</organism>
<dbReference type="InterPro" id="IPR042081">
    <property type="entry name" value="RNA_2'-PTrans_C"/>
</dbReference>
<dbReference type="VEuPathDB" id="FungiDB:KRP22_1718"/>
<dbReference type="SUPFAM" id="SSF56112">
    <property type="entry name" value="Protein kinase-like (PK-like)"/>
    <property type="match status" value="1"/>
</dbReference>
<sequence>MDSEDNTNAPCWENIQLSDLTVCETIGGGGVALVHRGIYRKQSVALKTLFDPRVDEALKQEFMDELLVMSKLKHPNVVTLIGACLEPPNLCMVMELCDHSLSHLLHDTNTYLSPQQLTRIAAEVANGMRFLHSRRPAVIHRDLKSANVLLDAKGVAKLCDFGLVRTKFTTAGTPSYMPPELLSGQPFSKSVDVFMFGILLWEIFSRDVPFRGYDVSDIRRRVLAGERFRVPTVDCPRECQELMKQCWDGEPSCRPTFEEVYETLHNVSFARSFEASQSVFEDQQRKPRRGGRSRPSGRREDPPEVRLSKTLAYALRHGAEELELDMRPSGFVSLRQLLALPLFQSFSEDQVDEVVRTNAKKRFSMTTNASGTEKFIRANQGHTLHLVQDAELLTPLEDPNAVEKCVHGTYAKFWASIWSSGLSKMQRNHIHFAEREAMDDEVVSGMRSNCDLLLYVDFAMAVGDGIKFYRSSNNVVLSPGMGDTGVIECKYFVRAVKRDGTVVYEREEAE</sequence>
<dbReference type="InterPro" id="IPR042080">
    <property type="entry name" value="RNA_2'-PTrans_N"/>
</dbReference>
<dbReference type="AlphaFoldDB" id="H3HDH0"/>
<dbReference type="OMA" id="EVANGMR"/>
<dbReference type="Pfam" id="PF01885">
    <property type="entry name" value="PTS_2-RNA"/>
    <property type="match status" value="1"/>
</dbReference>
<dbReference type="SUPFAM" id="SSF56399">
    <property type="entry name" value="ADP-ribosylation"/>
    <property type="match status" value="1"/>
</dbReference>
<evidence type="ECO:0000259" key="8">
    <source>
        <dbReference type="PROSITE" id="PS50011"/>
    </source>
</evidence>
<comment type="function">
    <text evidence="1">Catalyzes the last step of tRNA splicing, the transfer of the splice junction 2'-phosphate from ligated tRNA to NAD to produce ADP-ribose 1''-2'' cyclic phosphate.</text>
</comment>
<dbReference type="SMART" id="SM00220">
    <property type="entry name" value="S_TKc"/>
    <property type="match status" value="1"/>
</dbReference>
<comment type="similarity">
    <text evidence="2">Belongs to the KptA/TPT1 family.</text>
</comment>
<dbReference type="PANTHER" id="PTHR12684">
    <property type="entry name" value="PUTATIVE PHOSPHOTRANSFERASE"/>
    <property type="match status" value="1"/>
</dbReference>
<feature type="domain" description="Protein kinase" evidence="8">
    <location>
        <begin position="20"/>
        <end position="268"/>
    </location>
</feature>
<dbReference type="EnsemblProtists" id="Phyra96144">
    <property type="protein sequence ID" value="Phyra96144"/>
    <property type="gene ID" value="Phyra96144"/>
</dbReference>
<dbReference type="PROSITE" id="PS00108">
    <property type="entry name" value="PROTEIN_KINASE_ST"/>
    <property type="match status" value="1"/>
</dbReference>
<evidence type="ECO:0000256" key="7">
    <source>
        <dbReference type="SAM" id="MobiDB-lite"/>
    </source>
</evidence>
<evidence type="ECO:0000256" key="3">
    <source>
        <dbReference type="ARBA" id="ARBA00012007"/>
    </source>
</evidence>
<dbReference type="GO" id="GO:0000215">
    <property type="term" value="F:tRNA 2'-phosphotransferase activity"/>
    <property type="evidence" value="ECO:0000318"/>
    <property type="project" value="GO_Central"/>
</dbReference>
<evidence type="ECO:0000256" key="4">
    <source>
        <dbReference type="ARBA" id="ARBA00022679"/>
    </source>
</evidence>
<protein>
    <recommendedName>
        <fullName evidence="3">2'-phosphotransferase</fullName>
        <ecNumber evidence="3">2.7.1.160</ecNumber>
    </recommendedName>
</protein>
<reference evidence="9" key="2">
    <citation type="submission" date="2015-06" db="UniProtKB">
        <authorList>
            <consortium name="EnsemblProtists"/>
        </authorList>
    </citation>
    <scope>IDENTIFICATION</scope>
    <source>
        <strain evidence="9">Pr102</strain>
    </source>
</reference>
<dbReference type="Gene3D" id="1.10.510.10">
    <property type="entry name" value="Transferase(Phosphotransferase) domain 1"/>
    <property type="match status" value="1"/>
</dbReference>
<keyword evidence="4" id="KW-0808">Transferase</keyword>
<evidence type="ECO:0000256" key="5">
    <source>
        <dbReference type="ARBA" id="ARBA00023027"/>
    </source>
</evidence>
<evidence type="ECO:0000256" key="2">
    <source>
        <dbReference type="ARBA" id="ARBA00009836"/>
    </source>
</evidence>
<dbReference type="eggNOG" id="KOG0192">
    <property type="taxonomic scope" value="Eukaryota"/>
</dbReference>
<dbReference type="EC" id="2.7.1.160" evidence="3"/>
<keyword evidence="5" id="KW-0520">NAD</keyword>
<dbReference type="InterPro" id="IPR000719">
    <property type="entry name" value="Prot_kinase_dom"/>
</dbReference>
<dbReference type="GO" id="GO:0004672">
    <property type="term" value="F:protein kinase activity"/>
    <property type="evidence" value="ECO:0007669"/>
    <property type="project" value="InterPro"/>
</dbReference>
<dbReference type="InterPro" id="IPR002745">
    <property type="entry name" value="Ptrans_KptA/Tpt1"/>
</dbReference>
<dbReference type="PROSITE" id="PS50011">
    <property type="entry name" value="PROTEIN_KINASE_DOM"/>
    <property type="match status" value="1"/>
</dbReference>
<dbReference type="InterPro" id="IPR001245">
    <property type="entry name" value="Ser-Thr/Tyr_kinase_cat_dom"/>
</dbReference>
<dbReference type="VEuPathDB" id="FungiDB:KRP22_1720"/>
<dbReference type="STRING" id="164328.H3HDH0"/>
<dbReference type="eggNOG" id="KOG2278">
    <property type="taxonomic scope" value="Eukaryota"/>
</dbReference>
<evidence type="ECO:0000313" key="10">
    <source>
        <dbReference type="Proteomes" id="UP000005238"/>
    </source>
</evidence>
<dbReference type="Gene3D" id="3.20.170.30">
    <property type="match status" value="1"/>
</dbReference>
<dbReference type="GO" id="GO:0005524">
    <property type="term" value="F:ATP binding"/>
    <property type="evidence" value="ECO:0007669"/>
    <property type="project" value="InterPro"/>
</dbReference>
<dbReference type="GO" id="GO:0006388">
    <property type="term" value="P:tRNA splicing, via endonucleolytic cleavage and ligation"/>
    <property type="evidence" value="ECO:0000318"/>
    <property type="project" value="GO_Central"/>
</dbReference>
<dbReference type="EMBL" id="DS566061">
    <property type="status" value="NOT_ANNOTATED_CDS"/>
    <property type="molecule type" value="Genomic_DNA"/>
</dbReference>
<keyword evidence="10" id="KW-1185">Reference proteome</keyword>
<name>H3HDH0_PHYRM</name>
<dbReference type="Gene3D" id="3.30.200.20">
    <property type="entry name" value="Phosphorylase Kinase, domain 1"/>
    <property type="match status" value="1"/>
</dbReference>
<dbReference type="HOGENOM" id="CLU_534721_0_0_1"/>
<dbReference type="InterPro" id="IPR008271">
    <property type="entry name" value="Ser/Thr_kinase_AS"/>
</dbReference>
<comment type="catalytic activity">
    <reaction evidence="6">
        <text>2'-phospho-[ligated tRNA] + NAD(+) = mature tRNA + ADP-alpha-D-ribose 1'',2''-cyclic phosphate + nicotinamide</text>
        <dbReference type="Rhea" id="RHEA:23324"/>
        <dbReference type="Rhea" id="RHEA-COMP:11106"/>
        <dbReference type="Rhea" id="RHEA-COMP:11107"/>
        <dbReference type="ChEBI" id="CHEBI:17154"/>
        <dbReference type="ChEBI" id="CHEBI:57540"/>
        <dbReference type="ChEBI" id="CHEBI:76596"/>
        <dbReference type="ChEBI" id="CHEBI:82883"/>
        <dbReference type="ChEBI" id="CHEBI:85027"/>
        <dbReference type="EC" id="2.7.1.160"/>
    </reaction>
</comment>
<dbReference type="PANTHER" id="PTHR12684:SF2">
    <property type="entry name" value="TRNA 2'-PHOSPHOTRANSFERASE 1"/>
    <property type="match status" value="1"/>
</dbReference>
<evidence type="ECO:0000313" key="9">
    <source>
        <dbReference type="EnsemblProtists" id="Phyra96144"/>
    </source>
</evidence>
<dbReference type="VEuPathDB" id="FungiDB:KRP23_9190"/>
<accession>H3HDH0</accession>